<name>A0A9Q0NBE6_9DIPT</name>
<comment type="caution">
    <text evidence="16">The sequence shown here is derived from an EMBL/GenBank/DDBJ whole genome shotgun (WGS) entry which is preliminary data.</text>
</comment>
<keyword evidence="6 10" id="KW-0067">ATP-binding</keyword>
<evidence type="ECO:0000256" key="5">
    <source>
        <dbReference type="ARBA" id="ARBA00022777"/>
    </source>
</evidence>
<dbReference type="SMART" id="SM00220">
    <property type="entry name" value="S_TKc"/>
    <property type="match status" value="1"/>
</dbReference>
<evidence type="ECO:0000313" key="16">
    <source>
        <dbReference type="EMBL" id="KAJ6646978.1"/>
    </source>
</evidence>
<evidence type="ECO:0000259" key="15">
    <source>
        <dbReference type="PROSITE" id="PS50011"/>
    </source>
</evidence>
<dbReference type="InterPro" id="IPR017441">
    <property type="entry name" value="Protein_kinase_ATP_BS"/>
</dbReference>
<sequence length="297" mass="34527">MNTAIDELNKRMIQHKAYGKPYDWGKNDFELGSSLGRGKFGRVYLAREKRSKFMVAMKVMFKSELVGGRVEKQVLREIEIQSHLKHPNILRLYTWFHDERRIYLALEIASEGELYKHLKRAPNGRFEDQRAAKYTYQVANALHYCHLNNVIHRDLKPENIMLTVGDDVKLADFGWAIHAVSNKRKTMCGTLDYLPPEMVEGHSYDMSVDQWCLGILCYEFLVGSPPFEAADTEKTYEKIKKLNLIFPKHVTAKAKHLISKLLQKEHKSRITLVEVMQHPWIKENVAHPGRETYVASK</sequence>
<evidence type="ECO:0000256" key="3">
    <source>
        <dbReference type="ARBA" id="ARBA00022679"/>
    </source>
</evidence>
<dbReference type="Pfam" id="PF00069">
    <property type="entry name" value="Pkinase"/>
    <property type="match status" value="1"/>
</dbReference>
<evidence type="ECO:0000256" key="1">
    <source>
        <dbReference type="ARBA" id="ARBA00004214"/>
    </source>
</evidence>
<evidence type="ECO:0000256" key="4">
    <source>
        <dbReference type="ARBA" id="ARBA00022741"/>
    </source>
</evidence>
<dbReference type="Proteomes" id="UP001151699">
    <property type="component" value="Chromosome A"/>
</dbReference>
<evidence type="ECO:0000256" key="6">
    <source>
        <dbReference type="ARBA" id="ARBA00022840"/>
    </source>
</evidence>
<dbReference type="GO" id="GO:0004674">
    <property type="term" value="F:protein serine/threonine kinase activity"/>
    <property type="evidence" value="ECO:0007669"/>
    <property type="project" value="UniProtKB-KW"/>
</dbReference>
<feature type="active site" description="Proton acceptor" evidence="9">
    <location>
        <position position="154"/>
    </location>
</feature>
<dbReference type="FunFam" id="1.10.510.10:FF:000235">
    <property type="entry name" value="Serine/threonine-protein kinase ark1"/>
    <property type="match status" value="1"/>
</dbReference>
<dbReference type="InterPro" id="IPR030616">
    <property type="entry name" value="Aur-like"/>
</dbReference>
<evidence type="ECO:0000256" key="10">
    <source>
        <dbReference type="PIRSR" id="PIRSR630616-2"/>
    </source>
</evidence>
<feature type="binding site" evidence="10">
    <location>
        <position position="172"/>
    </location>
    <ligand>
        <name>ATP</name>
        <dbReference type="ChEBI" id="CHEBI:30616"/>
    </ligand>
</feature>
<dbReference type="PROSITE" id="PS00107">
    <property type="entry name" value="PROTEIN_KINASE_ATP"/>
    <property type="match status" value="1"/>
</dbReference>
<comment type="subcellular location">
    <subcellularLocation>
        <location evidence="1">Midbody</location>
    </subcellularLocation>
</comment>
<dbReference type="GO" id="GO:0005524">
    <property type="term" value="F:ATP binding"/>
    <property type="evidence" value="ECO:0007669"/>
    <property type="project" value="UniProtKB-UniRule"/>
</dbReference>
<evidence type="ECO:0000256" key="7">
    <source>
        <dbReference type="ARBA" id="ARBA00047899"/>
    </source>
</evidence>
<feature type="binding site" evidence="10 12">
    <location>
        <position position="58"/>
    </location>
    <ligand>
        <name>ATP</name>
        <dbReference type="ChEBI" id="CHEBI:30616"/>
    </ligand>
</feature>
<feature type="domain" description="Protein kinase" evidence="15">
    <location>
        <begin position="29"/>
        <end position="281"/>
    </location>
</feature>
<feature type="binding site" evidence="10">
    <location>
        <begin position="158"/>
        <end position="159"/>
    </location>
    <ligand>
        <name>ATP</name>
        <dbReference type="ChEBI" id="CHEBI:30616"/>
    </ligand>
</feature>
<dbReference type="EC" id="2.7.11.1" evidence="14"/>
<dbReference type="PROSITE" id="PS00108">
    <property type="entry name" value="PROTEIN_KINASE_ST"/>
    <property type="match status" value="1"/>
</dbReference>
<dbReference type="AlphaFoldDB" id="A0A9Q0NBE6"/>
<dbReference type="InterPro" id="IPR000719">
    <property type="entry name" value="Prot_kinase_dom"/>
</dbReference>
<dbReference type="InterPro" id="IPR011009">
    <property type="entry name" value="Kinase-like_dom_sf"/>
</dbReference>
<evidence type="ECO:0000313" key="17">
    <source>
        <dbReference type="Proteomes" id="UP001151699"/>
    </source>
</evidence>
<keyword evidence="2 13" id="KW-0723">Serine/threonine-protein kinase</keyword>
<evidence type="ECO:0000256" key="13">
    <source>
        <dbReference type="RuleBase" id="RU000304"/>
    </source>
</evidence>
<dbReference type="GO" id="GO:0032506">
    <property type="term" value="P:cytokinetic process"/>
    <property type="evidence" value="ECO:0007669"/>
    <property type="project" value="UniProtKB-ARBA"/>
</dbReference>
<dbReference type="GO" id="GO:0000070">
    <property type="term" value="P:mitotic sister chromatid segregation"/>
    <property type="evidence" value="ECO:0007669"/>
    <property type="project" value="UniProtKB-ARBA"/>
</dbReference>
<dbReference type="GO" id="GO:0030261">
    <property type="term" value="P:chromosome condensation"/>
    <property type="evidence" value="ECO:0007669"/>
    <property type="project" value="UniProtKB-ARBA"/>
</dbReference>
<keyword evidence="3 14" id="KW-0808">Transferase</keyword>
<dbReference type="OrthoDB" id="377346at2759"/>
<keyword evidence="17" id="KW-1185">Reference proteome</keyword>
<proteinExistence type="inferred from homology"/>
<dbReference type="Gene3D" id="1.10.510.10">
    <property type="entry name" value="Transferase(Phosphotransferase) domain 1"/>
    <property type="match status" value="1"/>
</dbReference>
<protein>
    <recommendedName>
        <fullName evidence="14">Aurora kinase</fullName>
        <ecNumber evidence="14">2.7.11.1</ecNumber>
    </recommendedName>
</protein>
<feature type="binding site" evidence="10">
    <location>
        <position position="39"/>
    </location>
    <ligand>
        <name>ATP</name>
        <dbReference type="ChEBI" id="CHEBI:30616"/>
    </ligand>
</feature>
<dbReference type="GO" id="GO:0030496">
    <property type="term" value="C:midbody"/>
    <property type="evidence" value="ECO:0007669"/>
    <property type="project" value="UniProtKB-SubCell"/>
</dbReference>
<dbReference type="FunFam" id="3.30.200.20:FF:000042">
    <property type="entry name" value="Aurora kinase A"/>
    <property type="match status" value="1"/>
</dbReference>
<evidence type="ECO:0000256" key="8">
    <source>
        <dbReference type="ARBA" id="ARBA00048679"/>
    </source>
</evidence>
<comment type="catalytic activity">
    <reaction evidence="7 14">
        <text>L-threonyl-[protein] + ATP = O-phospho-L-threonyl-[protein] + ADP + H(+)</text>
        <dbReference type="Rhea" id="RHEA:46608"/>
        <dbReference type="Rhea" id="RHEA-COMP:11060"/>
        <dbReference type="Rhea" id="RHEA-COMP:11605"/>
        <dbReference type="ChEBI" id="CHEBI:15378"/>
        <dbReference type="ChEBI" id="CHEBI:30013"/>
        <dbReference type="ChEBI" id="CHEBI:30616"/>
        <dbReference type="ChEBI" id="CHEBI:61977"/>
        <dbReference type="ChEBI" id="CHEBI:456216"/>
        <dbReference type="EC" id="2.7.11.1"/>
    </reaction>
</comment>
<keyword evidence="5 14" id="KW-0418">Kinase</keyword>
<gene>
    <name evidence="16" type="primary">aurB</name>
    <name evidence="16" type="ORF">Bhyg_02195</name>
</gene>
<dbReference type="EMBL" id="WJQU01000001">
    <property type="protein sequence ID" value="KAJ6646978.1"/>
    <property type="molecule type" value="Genomic_DNA"/>
</dbReference>
<dbReference type="SUPFAM" id="SSF56112">
    <property type="entry name" value="Protein kinase-like (PK-like)"/>
    <property type="match status" value="1"/>
</dbReference>
<reference evidence="16" key="1">
    <citation type="submission" date="2022-07" db="EMBL/GenBank/DDBJ databases">
        <authorList>
            <person name="Trinca V."/>
            <person name="Uliana J.V.C."/>
            <person name="Torres T.T."/>
            <person name="Ward R.J."/>
            <person name="Monesi N."/>
        </authorList>
    </citation>
    <scope>NUCLEOTIDE SEQUENCE</scope>
    <source>
        <strain evidence="16">HSMRA1968</strain>
        <tissue evidence="16">Whole embryos</tissue>
    </source>
</reference>
<comment type="catalytic activity">
    <reaction evidence="8 14">
        <text>L-seryl-[protein] + ATP = O-phospho-L-seryl-[protein] + ADP + H(+)</text>
        <dbReference type="Rhea" id="RHEA:17989"/>
        <dbReference type="Rhea" id="RHEA-COMP:9863"/>
        <dbReference type="Rhea" id="RHEA-COMP:11604"/>
        <dbReference type="ChEBI" id="CHEBI:15378"/>
        <dbReference type="ChEBI" id="CHEBI:29999"/>
        <dbReference type="ChEBI" id="CHEBI:30616"/>
        <dbReference type="ChEBI" id="CHEBI:83421"/>
        <dbReference type="ChEBI" id="CHEBI:456216"/>
        <dbReference type="EC" id="2.7.11.1"/>
    </reaction>
</comment>
<feature type="binding site" evidence="10">
    <location>
        <begin position="107"/>
        <end position="109"/>
    </location>
    <ligand>
        <name>ATP</name>
        <dbReference type="ChEBI" id="CHEBI:30616"/>
    </ligand>
</feature>
<evidence type="ECO:0000256" key="11">
    <source>
        <dbReference type="PIRSR" id="PIRSR630616-3"/>
    </source>
</evidence>
<organism evidence="16 17">
    <name type="scientific">Pseudolycoriella hygida</name>
    <dbReference type="NCBI Taxonomy" id="35572"/>
    <lineage>
        <taxon>Eukaryota</taxon>
        <taxon>Metazoa</taxon>
        <taxon>Ecdysozoa</taxon>
        <taxon>Arthropoda</taxon>
        <taxon>Hexapoda</taxon>
        <taxon>Insecta</taxon>
        <taxon>Pterygota</taxon>
        <taxon>Neoptera</taxon>
        <taxon>Endopterygota</taxon>
        <taxon>Diptera</taxon>
        <taxon>Nematocera</taxon>
        <taxon>Sciaroidea</taxon>
        <taxon>Sciaridae</taxon>
        <taxon>Pseudolycoriella</taxon>
    </lineage>
</organism>
<evidence type="ECO:0000256" key="9">
    <source>
        <dbReference type="PIRSR" id="PIRSR630616-1"/>
    </source>
</evidence>
<evidence type="ECO:0000256" key="14">
    <source>
        <dbReference type="RuleBase" id="RU367134"/>
    </source>
</evidence>
<dbReference type="PROSITE" id="PS50011">
    <property type="entry name" value="PROTEIN_KINASE_DOM"/>
    <property type="match status" value="1"/>
</dbReference>
<dbReference type="PANTHER" id="PTHR24350">
    <property type="entry name" value="SERINE/THREONINE-PROTEIN KINASE IAL-RELATED"/>
    <property type="match status" value="1"/>
</dbReference>
<evidence type="ECO:0000256" key="12">
    <source>
        <dbReference type="PROSITE-ProRule" id="PRU10141"/>
    </source>
</evidence>
<dbReference type="GO" id="GO:0006325">
    <property type="term" value="P:chromatin organization"/>
    <property type="evidence" value="ECO:0007669"/>
    <property type="project" value="UniProtKB-ARBA"/>
</dbReference>
<dbReference type="PIRSF" id="PIRSF000654">
    <property type="entry name" value="Integrin-linked_kinase"/>
    <property type="match status" value="1"/>
</dbReference>
<dbReference type="InterPro" id="IPR008271">
    <property type="entry name" value="Ser/Thr_kinase_AS"/>
</dbReference>
<evidence type="ECO:0000256" key="2">
    <source>
        <dbReference type="ARBA" id="ARBA00022527"/>
    </source>
</evidence>
<keyword evidence="4 10" id="KW-0547">Nucleotide-binding</keyword>
<comment type="similarity">
    <text evidence="14">Belongs to the protein kinase superfamily. Ser/Thr protein kinase family. Aurora subfamily.</text>
</comment>
<dbReference type="CDD" id="cd14007">
    <property type="entry name" value="STKc_Aurora"/>
    <property type="match status" value="1"/>
</dbReference>
<accession>A0A9Q0NBE6</accession>
<feature type="cross-link" description="Glycyl lysine isopeptide (Lys-Gly) (interchain with G-Cter in SUMO2)" evidence="11">
    <location>
        <position position="156"/>
    </location>
</feature>